<dbReference type="RefSeq" id="WP_366089928.1">
    <property type="nucleotide sequence ID" value="NZ_JBFASG010000035.1"/>
</dbReference>
<reference evidence="1 2" key="1">
    <citation type="submission" date="2024-06" db="EMBL/GenBank/DDBJ databases">
        <title>The Natural Products Discovery Center: Release of the First 8490 Sequenced Strains for Exploring Actinobacteria Biosynthetic Diversity.</title>
        <authorList>
            <person name="Kalkreuter E."/>
            <person name="Kautsar S.A."/>
            <person name="Yang D."/>
            <person name="Bader C.D."/>
            <person name="Teijaro C.N."/>
            <person name="Fluegel L."/>
            <person name="Davis C.M."/>
            <person name="Simpson J.R."/>
            <person name="Lauterbach L."/>
            <person name="Steele A.D."/>
            <person name="Gui C."/>
            <person name="Meng S."/>
            <person name="Li G."/>
            <person name="Viehrig K."/>
            <person name="Ye F."/>
            <person name="Su P."/>
            <person name="Kiefer A.F."/>
            <person name="Nichols A."/>
            <person name="Cepeda A.J."/>
            <person name="Yan W."/>
            <person name="Fan B."/>
            <person name="Jiang Y."/>
            <person name="Adhikari A."/>
            <person name="Zheng C.-J."/>
            <person name="Schuster L."/>
            <person name="Cowan T.M."/>
            <person name="Smanski M.J."/>
            <person name="Chevrette M.G."/>
            <person name="De Carvalho L.P.S."/>
            <person name="Shen B."/>
        </authorList>
    </citation>
    <scope>NUCLEOTIDE SEQUENCE [LARGE SCALE GENOMIC DNA]</scope>
    <source>
        <strain evidence="1 2">NPDC053791</strain>
    </source>
</reference>
<dbReference type="SUPFAM" id="SSF53448">
    <property type="entry name" value="Nucleotide-diphospho-sugar transferases"/>
    <property type="match status" value="1"/>
</dbReference>
<organism evidence="1 2">
    <name type="scientific">Streptomyces roseoverticillatus</name>
    <dbReference type="NCBI Taxonomy" id="66429"/>
    <lineage>
        <taxon>Bacteria</taxon>
        <taxon>Bacillati</taxon>
        <taxon>Actinomycetota</taxon>
        <taxon>Actinomycetes</taxon>
        <taxon>Kitasatosporales</taxon>
        <taxon>Streptomycetaceae</taxon>
        <taxon>Streptomyces</taxon>
    </lineage>
</organism>
<proteinExistence type="predicted"/>
<evidence type="ECO:0000313" key="2">
    <source>
        <dbReference type="Proteomes" id="UP001552479"/>
    </source>
</evidence>
<evidence type="ECO:0000313" key="1">
    <source>
        <dbReference type="EMBL" id="MEV4926547.1"/>
    </source>
</evidence>
<sequence length="220" mass="23621">MIDIGGVTLFERVLTELEETDPDDTSLRVWLRHREPLAERLAAQSRCRVGFAYEQPTGRLNELIRATRGATGYLTLIDSDRLTPPGSLSLFLRLARSMEGSADICLGVTNAQPGDEDETRYLLGKSGAVTEVRKLSAAAPGLTSAGYYHWHPDVLRDLKRYARGTQNLTTCVGAAVECGAKAVAVGIAYSANINTVEALTSAREAEAAWSAAPTQSLPAG</sequence>
<dbReference type="InterPro" id="IPR029044">
    <property type="entry name" value="Nucleotide-diphossugar_trans"/>
</dbReference>
<gene>
    <name evidence="1" type="ORF">AB0L03_27615</name>
</gene>
<name>A0ABV3J1N4_9ACTN</name>
<dbReference type="Proteomes" id="UP001552479">
    <property type="component" value="Unassembled WGS sequence"/>
</dbReference>
<dbReference type="EMBL" id="JBFASG010000035">
    <property type="protein sequence ID" value="MEV4926547.1"/>
    <property type="molecule type" value="Genomic_DNA"/>
</dbReference>
<dbReference type="Gene3D" id="3.90.550.10">
    <property type="entry name" value="Spore Coat Polysaccharide Biosynthesis Protein SpsA, Chain A"/>
    <property type="match status" value="1"/>
</dbReference>
<comment type="caution">
    <text evidence="1">The sequence shown here is derived from an EMBL/GenBank/DDBJ whole genome shotgun (WGS) entry which is preliminary data.</text>
</comment>
<accession>A0ABV3J1N4</accession>
<keyword evidence="2" id="KW-1185">Reference proteome</keyword>
<protein>
    <submittedName>
        <fullName evidence="1">Uncharacterized protein</fullName>
    </submittedName>
</protein>